<organism evidence="2 3">
    <name type="scientific">Ambispora gerdemannii</name>
    <dbReference type="NCBI Taxonomy" id="144530"/>
    <lineage>
        <taxon>Eukaryota</taxon>
        <taxon>Fungi</taxon>
        <taxon>Fungi incertae sedis</taxon>
        <taxon>Mucoromycota</taxon>
        <taxon>Glomeromycotina</taxon>
        <taxon>Glomeromycetes</taxon>
        <taxon>Archaeosporales</taxon>
        <taxon>Ambisporaceae</taxon>
        <taxon>Ambispora</taxon>
    </lineage>
</organism>
<reference evidence="2" key="1">
    <citation type="submission" date="2021-06" db="EMBL/GenBank/DDBJ databases">
        <authorList>
            <person name="Kallberg Y."/>
            <person name="Tangrot J."/>
            <person name="Rosling A."/>
        </authorList>
    </citation>
    <scope>NUCLEOTIDE SEQUENCE</scope>
    <source>
        <strain evidence="2">MT106</strain>
    </source>
</reference>
<proteinExistence type="predicted"/>
<protein>
    <submittedName>
        <fullName evidence="2">8859_t:CDS:1</fullName>
    </submittedName>
</protein>
<feature type="compositionally biased region" description="Polar residues" evidence="1">
    <location>
        <begin position="290"/>
        <end position="301"/>
    </location>
</feature>
<sequence>MAGLFVMAAEKSRWIVGIGNPFEVVVLVVVATDVVVAAANFARRTAKTVIASYSTDATYTATFVSRFVWYASLAAATASQTVGHSSFAFATAPLKWKRDPLEYLLGKKLRTETLSRRNGTADSLLRYKQVEQTIVKKSHLEARDDVCPSGYYACSNSDGCCPSGTLCQSGGTCSGGCGPNPVSCGFGKCCKQGQTCGSDGYCDVSSSSPTTVAPPPAKTSTSGDSRCPTVGGHVCSNSNLCCRSDETCIPYGSTYICSGGCNATTVNCGDGYCCRSGQVCLSDGCGSASSTGASPTKTANLTPTDVTSTRTSTSESSTSPGFTISANSNPAIANNPTMLISHNDFTKILMNGLNGYRYVKAYL</sequence>
<evidence type="ECO:0000313" key="2">
    <source>
        <dbReference type="EMBL" id="CAG8618717.1"/>
    </source>
</evidence>
<gene>
    <name evidence="2" type="ORF">AGERDE_LOCUS9956</name>
</gene>
<accession>A0A9N9D182</accession>
<dbReference type="Proteomes" id="UP000789831">
    <property type="component" value="Unassembled WGS sequence"/>
</dbReference>
<feature type="region of interest" description="Disordered" evidence="1">
    <location>
        <begin position="290"/>
        <end position="325"/>
    </location>
</feature>
<evidence type="ECO:0000313" key="3">
    <source>
        <dbReference type="Proteomes" id="UP000789831"/>
    </source>
</evidence>
<comment type="caution">
    <text evidence="2">The sequence shown here is derived from an EMBL/GenBank/DDBJ whole genome shotgun (WGS) entry which is preliminary data.</text>
</comment>
<keyword evidence="3" id="KW-1185">Reference proteome</keyword>
<feature type="compositionally biased region" description="Low complexity" evidence="1">
    <location>
        <begin position="302"/>
        <end position="325"/>
    </location>
</feature>
<evidence type="ECO:0000256" key="1">
    <source>
        <dbReference type="SAM" id="MobiDB-lite"/>
    </source>
</evidence>
<name>A0A9N9D182_9GLOM</name>
<dbReference type="AlphaFoldDB" id="A0A9N9D182"/>
<dbReference type="EMBL" id="CAJVPL010002743">
    <property type="protein sequence ID" value="CAG8618717.1"/>
    <property type="molecule type" value="Genomic_DNA"/>
</dbReference>